<keyword evidence="2" id="KW-1185">Reference proteome</keyword>
<dbReference type="RefSeq" id="WP_307340122.1">
    <property type="nucleotide sequence ID" value="NZ_JAUSUQ010000009.1"/>
</dbReference>
<comment type="caution">
    <text evidence="1">The sequence shown here is derived from an EMBL/GenBank/DDBJ whole genome shotgun (WGS) entry which is preliminary data.</text>
</comment>
<dbReference type="EMBL" id="JAUSUQ010000009">
    <property type="protein sequence ID" value="MDQ0339708.1"/>
    <property type="molecule type" value="Genomic_DNA"/>
</dbReference>
<evidence type="ECO:0000313" key="2">
    <source>
        <dbReference type="Proteomes" id="UP001232445"/>
    </source>
</evidence>
<accession>A0ABU0CUC4</accession>
<organism evidence="1 2">
    <name type="scientific">Caldalkalibacillus uzonensis</name>
    <dbReference type="NCBI Taxonomy" id="353224"/>
    <lineage>
        <taxon>Bacteria</taxon>
        <taxon>Bacillati</taxon>
        <taxon>Bacillota</taxon>
        <taxon>Bacilli</taxon>
        <taxon>Bacillales</taxon>
        <taxon>Bacillaceae</taxon>
        <taxon>Caldalkalibacillus</taxon>
    </lineage>
</organism>
<gene>
    <name evidence="1" type="ORF">J2S00_002501</name>
</gene>
<name>A0ABU0CUC4_9BACI</name>
<evidence type="ECO:0000313" key="1">
    <source>
        <dbReference type="EMBL" id="MDQ0339708.1"/>
    </source>
</evidence>
<protein>
    <submittedName>
        <fullName evidence="1">Uncharacterized protein</fullName>
    </submittedName>
</protein>
<sequence length="53" mass="6519">MFQQMLKMEKSNIPAWYMDELRKFCLEWLEQKMATGSKWEGVNKEYVFHSWSP</sequence>
<dbReference type="Proteomes" id="UP001232445">
    <property type="component" value="Unassembled WGS sequence"/>
</dbReference>
<proteinExistence type="predicted"/>
<reference evidence="1 2" key="1">
    <citation type="submission" date="2023-07" db="EMBL/GenBank/DDBJ databases">
        <title>Genomic Encyclopedia of Type Strains, Phase IV (KMG-IV): sequencing the most valuable type-strain genomes for metagenomic binning, comparative biology and taxonomic classification.</title>
        <authorList>
            <person name="Goeker M."/>
        </authorList>
    </citation>
    <scope>NUCLEOTIDE SEQUENCE [LARGE SCALE GENOMIC DNA]</scope>
    <source>
        <strain evidence="1 2">DSM 17740</strain>
    </source>
</reference>